<dbReference type="GO" id="GO:0005829">
    <property type="term" value="C:cytosol"/>
    <property type="evidence" value="ECO:0007669"/>
    <property type="project" value="TreeGrafter"/>
</dbReference>
<dbReference type="SUPFAM" id="SSF51182">
    <property type="entry name" value="RmlC-like cupins"/>
    <property type="match status" value="1"/>
</dbReference>
<proteinExistence type="predicted"/>
<dbReference type="InterPro" id="IPR010982">
    <property type="entry name" value="Lambda_DNA-bd_dom_sf"/>
</dbReference>
<dbReference type="Proteomes" id="UP000230842">
    <property type="component" value="Unassembled WGS sequence"/>
</dbReference>
<dbReference type="InterPro" id="IPR011051">
    <property type="entry name" value="RmlC_Cupin_sf"/>
</dbReference>
<dbReference type="CDD" id="cd00093">
    <property type="entry name" value="HTH_XRE"/>
    <property type="match status" value="1"/>
</dbReference>
<protein>
    <submittedName>
        <fullName evidence="3">Helix-turn-helix protein</fullName>
    </submittedName>
</protein>
<dbReference type="Pfam" id="PF07883">
    <property type="entry name" value="Cupin_2"/>
    <property type="match status" value="1"/>
</dbReference>
<reference evidence="3 4" key="1">
    <citation type="submission" date="2017-11" db="EMBL/GenBank/DDBJ databases">
        <title>Genomic Encyclopedia of Archaeal and Bacterial Type Strains, Phase II (KMG-II): From Individual Species to Whole Genera.</title>
        <authorList>
            <person name="Goeker M."/>
        </authorList>
    </citation>
    <scope>NUCLEOTIDE SEQUENCE [LARGE SCALE GENOMIC DNA]</scope>
    <source>
        <strain evidence="3 4">DSM 27763</strain>
    </source>
</reference>
<organism evidence="3 4">
    <name type="scientific">Mumia flava</name>
    <dbReference type="NCBI Taxonomy" id="1348852"/>
    <lineage>
        <taxon>Bacteria</taxon>
        <taxon>Bacillati</taxon>
        <taxon>Actinomycetota</taxon>
        <taxon>Actinomycetes</taxon>
        <taxon>Propionibacteriales</taxon>
        <taxon>Nocardioidaceae</taxon>
        <taxon>Mumia</taxon>
    </lineage>
</organism>
<feature type="domain" description="HTH cro/C1-type" evidence="2">
    <location>
        <begin position="19"/>
        <end position="73"/>
    </location>
</feature>
<dbReference type="RefSeq" id="WP_100414886.1">
    <property type="nucleotide sequence ID" value="NZ_PGEZ01000001.1"/>
</dbReference>
<dbReference type="PANTHER" id="PTHR46797">
    <property type="entry name" value="HTH-TYPE TRANSCRIPTIONAL REGULATOR"/>
    <property type="match status" value="1"/>
</dbReference>
<dbReference type="AlphaFoldDB" id="A0A2M9BJW3"/>
<comment type="caution">
    <text evidence="3">The sequence shown here is derived from an EMBL/GenBank/DDBJ whole genome shotgun (WGS) entry which is preliminary data.</text>
</comment>
<keyword evidence="1" id="KW-0238">DNA-binding</keyword>
<evidence type="ECO:0000313" key="3">
    <source>
        <dbReference type="EMBL" id="PJJ58221.1"/>
    </source>
</evidence>
<accession>A0A2M9BJW3</accession>
<dbReference type="OrthoDB" id="5114244at2"/>
<dbReference type="InterPro" id="IPR013096">
    <property type="entry name" value="Cupin_2"/>
</dbReference>
<dbReference type="Gene3D" id="2.60.120.10">
    <property type="entry name" value="Jelly Rolls"/>
    <property type="match status" value="1"/>
</dbReference>
<gene>
    <name evidence="3" type="ORF">CLV56_2467</name>
</gene>
<dbReference type="Pfam" id="PF01381">
    <property type="entry name" value="HTH_3"/>
    <property type="match status" value="1"/>
</dbReference>
<dbReference type="CDD" id="cd02209">
    <property type="entry name" value="cupin_XRE_C"/>
    <property type="match status" value="1"/>
</dbReference>
<dbReference type="GO" id="GO:0003700">
    <property type="term" value="F:DNA-binding transcription factor activity"/>
    <property type="evidence" value="ECO:0007669"/>
    <property type="project" value="TreeGrafter"/>
</dbReference>
<dbReference type="PANTHER" id="PTHR46797:SF1">
    <property type="entry name" value="METHYLPHOSPHONATE SYNTHASE"/>
    <property type="match status" value="1"/>
</dbReference>
<evidence type="ECO:0000313" key="4">
    <source>
        <dbReference type="Proteomes" id="UP000230842"/>
    </source>
</evidence>
<dbReference type="Gene3D" id="1.10.260.40">
    <property type="entry name" value="lambda repressor-like DNA-binding domains"/>
    <property type="match status" value="1"/>
</dbReference>
<evidence type="ECO:0000256" key="1">
    <source>
        <dbReference type="ARBA" id="ARBA00023125"/>
    </source>
</evidence>
<keyword evidence="4" id="KW-1185">Reference proteome</keyword>
<evidence type="ECO:0000259" key="2">
    <source>
        <dbReference type="PROSITE" id="PS50943"/>
    </source>
</evidence>
<dbReference type="InterPro" id="IPR001387">
    <property type="entry name" value="Cro/C1-type_HTH"/>
</dbReference>
<dbReference type="PROSITE" id="PS50943">
    <property type="entry name" value="HTH_CROC1"/>
    <property type="match status" value="1"/>
</dbReference>
<sequence>MTPLDETDIASPVRLGARLRELREAAGVSMRALAGELGISPSALSQIERGVMQPSVNRLVEIVTALDVPLASVFDESGGAESGVMVGRAWETGPVELAEGVTYRRLSPVPVAGAELFESTYPPGAASSQHRQLLVHRGREVGSVTAGELTVVVGEERYVLGVGDSITFAAATPHLVSNDGTETAVAVWLTLHDA</sequence>
<name>A0A2M9BJW3_9ACTN</name>
<dbReference type="GO" id="GO:0003677">
    <property type="term" value="F:DNA binding"/>
    <property type="evidence" value="ECO:0007669"/>
    <property type="project" value="UniProtKB-KW"/>
</dbReference>
<dbReference type="SUPFAM" id="SSF47413">
    <property type="entry name" value="lambda repressor-like DNA-binding domains"/>
    <property type="match status" value="1"/>
</dbReference>
<dbReference type="InterPro" id="IPR050807">
    <property type="entry name" value="TransReg_Diox_bact_type"/>
</dbReference>
<dbReference type="InterPro" id="IPR014710">
    <property type="entry name" value="RmlC-like_jellyroll"/>
</dbReference>
<dbReference type="SMART" id="SM00530">
    <property type="entry name" value="HTH_XRE"/>
    <property type="match status" value="1"/>
</dbReference>
<dbReference type="EMBL" id="PGEZ01000001">
    <property type="protein sequence ID" value="PJJ58221.1"/>
    <property type="molecule type" value="Genomic_DNA"/>
</dbReference>